<name>A0A383WDU6_TETOB</name>
<accession>A0A383WDU6</accession>
<protein>
    <submittedName>
        <fullName evidence="2">Uncharacterized protein</fullName>
    </submittedName>
</protein>
<evidence type="ECO:0000256" key="1">
    <source>
        <dbReference type="SAM" id="SignalP"/>
    </source>
</evidence>
<organism evidence="2 3">
    <name type="scientific">Tetradesmus obliquus</name>
    <name type="common">Green alga</name>
    <name type="synonym">Acutodesmus obliquus</name>
    <dbReference type="NCBI Taxonomy" id="3088"/>
    <lineage>
        <taxon>Eukaryota</taxon>
        <taxon>Viridiplantae</taxon>
        <taxon>Chlorophyta</taxon>
        <taxon>core chlorophytes</taxon>
        <taxon>Chlorophyceae</taxon>
        <taxon>CS clade</taxon>
        <taxon>Sphaeropleales</taxon>
        <taxon>Scenedesmaceae</taxon>
        <taxon>Tetradesmus</taxon>
    </lineage>
</organism>
<dbReference type="Proteomes" id="UP000256970">
    <property type="component" value="Unassembled WGS sequence"/>
</dbReference>
<dbReference type="AlphaFoldDB" id="A0A383WDU6"/>
<dbReference type="EMBL" id="FNXT01001233">
    <property type="protein sequence ID" value="SZX75423.1"/>
    <property type="molecule type" value="Genomic_DNA"/>
</dbReference>
<keyword evidence="3" id="KW-1185">Reference proteome</keyword>
<gene>
    <name evidence="2" type="ORF">BQ4739_LOCUS15715</name>
</gene>
<sequence>MKKIVVAAIALCVFVRTALAQDCPGQLLINGDFEEPNTMLVPTDHKDQYANNRWGWYLSDKVPGWYTTRPDGLPCARTDWMQKKMYIEIARGALATPAVNKQYAELLPNATGNYCQDVQLQQGARYRLTYFYGRLMTKTEGKDRGTHGTGQMTAFDTAVDVAIRPSSYQPSATGAPWPKDTQGYNKIDNADTLEDWSRSSRQWTKHQVEFTAPADRVTLAFINAKRPKVCGSCGSLLDGVCLQRI</sequence>
<feature type="chain" id="PRO_5016905015" evidence="1">
    <location>
        <begin position="21"/>
        <end position="245"/>
    </location>
</feature>
<evidence type="ECO:0000313" key="2">
    <source>
        <dbReference type="EMBL" id="SZX75423.1"/>
    </source>
</evidence>
<keyword evidence="1" id="KW-0732">Signal</keyword>
<proteinExistence type="predicted"/>
<reference evidence="2 3" key="1">
    <citation type="submission" date="2016-10" db="EMBL/GenBank/DDBJ databases">
        <authorList>
            <person name="Cai Z."/>
        </authorList>
    </citation>
    <scope>NUCLEOTIDE SEQUENCE [LARGE SCALE GENOMIC DNA]</scope>
</reference>
<feature type="signal peptide" evidence="1">
    <location>
        <begin position="1"/>
        <end position="20"/>
    </location>
</feature>
<evidence type="ECO:0000313" key="3">
    <source>
        <dbReference type="Proteomes" id="UP000256970"/>
    </source>
</evidence>